<reference evidence="6" key="1">
    <citation type="submission" date="2025-08" db="UniProtKB">
        <authorList>
            <consortium name="Ensembl"/>
        </authorList>
    </citation>
    <scope>IDENTIFICATION</scope>
</reference>
<evidence type="ECO:0000256" key="1">
    <source>
        <dbReference type="ARBA" id="ARBA00022536"/>
    </source>
</evidence>
<reference evidence="6" key="2">
    <citation type="submission" date="2025-09" db="UniProtKB">
        <authorList>
            <consortium name="Ensembl"/>
        </authorList>
    </citation>
    <scope>IDENTIFICATION</scope>
</reference>
<keyword evidence="7" id="KW-1185">Reference proteome</keyword>
<gene>
    <name evidence="6" type="primary">LOC115159180</name>
</gene>
<organism evidence="6 7">
    <name type="scientific">Salmo trutta</name>
    <name type="common">Brown trout</name>
    <dbReference type="NCBI Taxonomy" id="8032"/>
    <lineage>
        <taxon>Eukaryota</taxon>
        <taxon>Metazoa</taxon>
        <taxon>Chordata</taxon>
        <taxon>Craniata</taxon>
        <taxon>Vertebrata</taxon>
        <taxon>Euteleostomi</taxon>
        <taxon>Actinopterygii</taxon>
        <taxon>Neopterygii</taxon>
        <taxon>Teleostei</taxon>
        <taxon>Protacanthopterygii</taxon>
        <taxon>Salmoniformes</taxon>
        <taxon>Salmonidae</taxon>
        <taxon>Salmoninae</taxon>
        <taxon>Salmo</taxon>
    </lineage>
</organism>
<dbReference type="AlphaFoldDB" id="A0A673YHH1"/>
<feature type="signal peptide" evidence="4">
    <location>
        <begin position="1"/>
        <end position="20"/>
    </location>
</feature>
<dbReference type="GeneTree" id="ENSGT00940000166301"/>
<keyword evidence="4" id="KW-0732">Signal</keyword>
<protein>
    <submittedName>
        <fullName evidence="6">Teratocarcinoma-derived growth factor 1</fullName>
    </submittedName>
</protein>
<dbReference type="Proteomes" id="UP000472277">
    <property type="component" value="Chromosome 23"/>
</dbReference>
<dbReference type="Pfam" id="PF09443">
    <property type="entry name" value="CFC"/>
    <property type="match status" value="1"/>
</dbReference>
<keyword evidence="2" id="KW-1015">Disulfide bond</keyword>
<evidence type="ECO:0000313" key="6">
    <source>
        <dbReference type="Ensembl" id="ENSSTUP00000034086.1"/>
    </source>
</evidence>
<dbReference type="Ensembl" id="ENSSTUT00000035618.1">
    <property type="protein sequence ID" value="ENSSTUP00000034086.1"/>
    <property type="gene ID" value="ENSSTUG00000014537.1"/>
</dbReference>
<keyword evidence="1" id="KW-0245">EGF-like domain</keyword>
<accession>A0A673YHH1</accession>
<evidence type="ECO:0000256" key="4">
    <source>
        <dbReference type="SAM" id="SignalP"/>
    </source>
</evidence>
<dbReference type="InterPro" id="IPR019011">
    <property type="entry name" value="Cryptic/Cripto_CFC-dom"/>
</dbReference>
<name>A0A673YHH1_SALTR</name>
<evidence type="ECO:0000256" key="2">
    <source>
        <dbReference type="ARBA" id="ARBA00023157"/>
    </source>
</evidence>
<sequence length="163" mass="18133">HTSQLVAFFLCFSLIQGCEGSECTKTIEVLTKTVDSGNTIQQNADYLNQFKEINSPAGDRKHCDVGLVLPFIGLTGSPKQSRNCCKNGGACILGSFCFIGRSCEYDERVRIIPHGEGVQNGCSYCRCGFGVLHCFPQVFHEDCDEDQEVRWFRSMGVFARLRS</sequence>
<dbReference type="SUPFAM" id="SSF57196">
    <property type="entry name" value="EGF/Laminin"/>
    <property type="match status" value="1"/>
</dbReference>
<keyword evidence="3" id="KW-0325">Glycoprotein</keyword>
<feature type="chain" id="PRO_5025686520" evidence="4">
    <location>
        <begin position="21"/>
        <end position="163"/>
    </location>
</feature>
<feature type="domain" description="Cryptic/Cripto CFC" evidence="5">
    <location>
        <begin position="112"/>
        <end position="143"/>
    </location>
</feature>
<evidence type="ECO:0000256" key="3">
    <source>
        <dbReference type="ARBA" id="ARBA00023180"/>
    </source>
</evidence>
<evidence type="ECO:0000259" key="5">
    <source>
        <dbReference type="Pfam" id="PF09443"/>
    </source>
</evidence>
<proteinExistence type="predicted"/>
<evidence type="ECO:0000313" key="7">
    <source>
        <dbReference type="Proteomes" id="UP000472277"/>
    </source>
</evidence>